<comment type="caution">
    <text evidence="2">The sequence shown here is derived from an EMBL/GenBank/DDBJ whole genome shotgun (WGS) entry which is preliminary data.</text>
</comment>
<dbReference type="InterPro" id="IPR036165">
    <property type="entry name" value="YefM-like_sf"/>
</dbReference>
<evidence type="ECO:0008006" key="4">
    <source>
        <dbReference type="Google" id="ProtNLM"/>
    </source>
</evidence>
<dbReference type="SUPFAM" id="SSF143120">
    <property type="entry name" value="YefM-like"/>
    <property type="match status" value="1"/>
</dbReference>
<dbReference type="AlphaFoldDB" id="A0A1F7I850"/>
<dbReference type="NCBIfam" id="TIGR01552">
    <property type="entry name" value="phd_fam"/>
    <property type="match status" value="1"/>
</dbReference>
<protein>
    <recommendedName>
        <fullName evidence="4">Antitoxin</fullName>
    </recommendedName>
</protein>
<sequence length="87" mass="10025">MKKTVNVSTARKNFSKLIDSVFVRDASYVIVKNSIPVARIEPVNYLEKSNSSRGKKLDHSLYGILKNDRRTTSQIVKDWKRKAWLGE</sequence>
<evidence type="ECO:0000313" key="2">
    <source>
        <dbReference type="EMBL" id="OGK39545.1"/>
    </source>
</evidence>
<comment type="similarity">
    <text evidence="1">Belongs to the phD/YefM antitoxin family.</text>
</comment>
<evidence type="ECO:0000313" key="3">
    <source>
        <dbReference type="Proteomes" id="UP000179024"/>
    </source>
</evidence>
<name>A0A1F7I850_9BACT</name>
<dbReference type="Proteomes" id="UP000179024">
    <property type="component" value="Unassembled WGS sequence"/>
</dbReference>
<dbReference type="EMBL" id="MGAE01000016">
    <property type="protein sequence ID" value="OGK39545.1"/>
    <property type="molecule type" value="Genomic_DNA"/>
</dbReference>
<proteinExistence type="inferred from homology"/>
<evidence type="ECO:0000256" key="1">
    <source>
        <dbReference type="ARBA" id="ARBA00009981"/>
    </source>
</evidence>
<organism evidence="2 3">
    <name type="scientific">Candidatus Roizmanbacteria bacterium RIFCSPHIGHO2_12_FULL_44_10</name>
    <dbReference type="NCBI Taxonomy" id="1802054"/>
    <lineage>
        <taxon>Bacteria</taxon>
        <taxon>Candidatus Roizmaniibacteriota</taxon>
    </lineage>
</organism>
<gene>
    <name evidence="2" type="ORF">A3F34_02455</name>
</gene>
<accession>A0A1F7I850</accession>
<reference evidence="2 3" key="1">
    <citation type="journal article" date="2016" name="Nat. Commun.">
        <title>Thousands of microbial genomes shed light on interconnected biogeochemical processes in an aquifer system.</title>
        <authorList>
            <person name="Anantharaman K."/>
            <person name="Brown C.T."/>
            <person name="Hug L.A."/>
            <person name="Sharon I."/>
            <person name="Castelle C.J."/>
            <person name="Probst A.J."/>
            <person name="Thomas B.C."/>
            <person name="Singh A."/>
            <person name="Wilkins M.J."/>
            <person name="Karaoz U."/>
            <person name="Brodie E.L."/>
            <person name="Williams K.H."/>
            <person name="Hubbard S.S."/>
            <person name="Banfield J.F."/>
        </authorList>
    </citation>
    <scope>NUCLEOTIDE SEQUENCE [LARGE SCALE GENOMIC DNA]</scope>
</reference>
<dbReference type="Gene3D" id="3.40.1620.10">
    <property type="entry name" value="YefM-like domain"/>
    <property type="match status" value="1"/>
</dbReference>